<reference evidence="1" key="2">
    <citation type="journal article" date="2021" name="Genome Biol. Evol.">
        <title>Developing a high-quality reference genome for a parasitic bivalve with doubly uniparental inheritance (Bivalvia: Unionida).</title>
        <authorList>
            <person name="Smith C.H."/>
        </authorList>
    </citation>
    <scope>NUCLEOTIDE SEQUENCE</scope>
    <source>
        <strain evidence="1">CHS0354</strain>
        <tissue evidence="1">Mantle</tissue>
    </source>
</reference>
<proteinExistence type="predicted"/>
<accession>A0AAE0SDG6</accession>
<dbReference type="EMBL" id="JAEAOA010000985">
    <property type="protein sequence ID" value="KAK3589842.1"/>
    <property type="molecule type" value="Genomic_DNA"/>
</dbReference>
<name>A0AAE0SDG6_9BIVA</name>
<keyword evidence="2" id="KW-1185">Reference proteome</keyword>
<dbReference type="AlphaFoldDB" id="A0AAE0SDG6"/>
<organism evidence="1 2">
    <name type="scientific">Potamilus streckersoni</name>
    <dbReference type="NCBI Taxonomy" id="2493646"/>
    <lineage>
        <taxon>Eukaryota</taxon>
        <taxon>Metazoa</taxon>
        <taxon>Spiralia</taxon>
        <taxon>Lophotrochozoa</taxon>
        <taxon>Mollusca</taxon>
        <taxon>Bivalvia</taxon>
        <taxon>Autobranchia</taxon>
        <taxon>Heteroconchia</taxon>
        <taxon>Palaeoheterodonta</taxon>
        <taxon>Unionida</taxon>
        <taxon>Unionoidea</taxon>
        <taxon>Unionidae</taxon>
        <taxon>Ambleminae</taxon>
        <taxon>Lampsilini</taxon>
        <taxon>Potamilus</taxon>
    </lineage>
</organism>
<comment type="caution">
    <text evidence="1">The sequence shown here is derived from an EMBL/GenBank/DDBJ whole genome shotgun (WGS) entry which is preliminary data.</text>
</comment>
<sequence>MNFCSIYPPQLSVIFDLYGQEEDYHYDSHETGRLPSASSDDDGVLTDTARLPTARSLDDSVPSETPFDPSCFLHPGWVMKVPLLTFCFINQEGDDVFIVYVTVRCILVCDQSQASLNLGMQR</sequence>
<evidence type="ECO:0000313" key="2">
    <source>
        <dbReference type="Proteomes" id="UP001195483"/>
    </source>
</evidence>
<evidence type="ECO:0000313" key="1">
    <source>
        <dbReference type="EMBL" id="KAK3589842.1"/>
    </source>
</evidence>
<reference evidence="1" key="3">
    <citation type="submission" date="2023-05" db="EMBL/GenBank/DDBJ databases">
        <authorList>
            <person name="Smith C.H."/>
        </authorList>
    </citation>
    <scope>NUCLEOTIDE SEQUENCE</scope>
    <source>
        <strain evidence="1">CHS0354</strain>
        <tissue evidence="1">Mantle</tissue>
    </source>
</reference>
<gene>
    <name evidence="1" type="ORF">CHS0354_015858</name>
</gene>
<protein>
    <submittedName>
        <fullName evidence="1">Uncharacterized protein</fullName>
    </submittedName>
</protein>
<reference evidence="1" key="1">
    <citation type="journal article" date="2021" name="Genome Biol. Evol.">
        <title>A High-Quality Reference Genome for a Parasitic Bivalve with Doubly Uniparental Inheritance (Bivalvia: Unionida).</title>
        <authorList>
            <person name="Smith C.H."/>
        </authorList>
    </citation>
    <scope>NUCLEOTIDE SEQUENCE</scope>
    <source>
        <strain evidence="1">CHS0354</strain>
    </source>
</reference>
<dbReference type="Proteomes" id="UP001195483">
    <property type="component" value="Unassembled WGS sequence"/>
</dbReference>